<name>A0ABU5RUQ8_9CYAN</name>
<reference evidence="7 8" key="1">
    <citation type="submission" date="2023-12" db="EMBL/GenBank/DDBJ databases">
        <title>Baltic Sea Cyanobacteria.</title>
        <authorList>
            <person name="Delbaje E."/>
            <person name="Fewer D.P."/>
            <person name="Shishido T.K."/>
        </authorList>
    </citation>
    <scope>NUCLEOTIDE SEQUENCE [LARGE SCALE GENOMIC DNA]</scope>
    <source>
        <strain evidence="7 8">UHCC 0139</strain>
    </source>
</reference>
<feature type="domain" description="V-ATPase proteolipid subunit C-like" evidence="6">
    <location>
        <begin position="13"/>
        <end position="72"/>
    </location>
</feature>
<dbReference type="NCBIfam" id="NF007200">
    <property type="entry name" value="PRK09621.1"/>
    <property type="match status" value="1"/>
</dbReference>
<dbReference type="EMBL" id="JAYGHX010000005">
    <property type="protein sequence ID" value="MEA5391522.1"/>
    <property type="molecule type" value="Genomic_DNA"/>
</dbReference>
<evidence type="ECO:0000256" key="5">
    <source>
        <dbReference type="SAM" id="Phobius"/>
    </source>
</evidence>
<feature type="transmembrane region" description="Helical" evidence="5">
    <location>
        <begin position="6"/>
        <end position="30"/>
    </location>
</feature>
<evidence type="ECO:0000313" key="7">
    <source>
        <dbReference type="EMBL" id="MEA5391522.1"/>
    </source>
</evidence>
<evidence type="ECO:0000259" key="6">
    <source>
        <dbReference type="Pfam" id="PF00137"/>
    </source>
</evidence>
<dbReference type="CDD" id="cd18179">
    <property type="entry name" value="ATP-synt_Vo_Ao_c_NTPK_rpt1"/>
    <property type="match status" value="1"/>
</dbReference>
<evidence type="ECO:0000256" key="4">
    <source>
        <dbReference type="ARBA" id="ARBA00023136"/>
    </source>
</evidence>
<protein>
    <submittedName>
        <fullName evidence="7">ATP synthase subunit C</fullName>
    </submittedName>
</protein>
<dbReference type="InterPro" id="IPR035921">
    <property type="entry name" value="F/V-ATP_Csub_sf"/>
</dbReference>
<gene>
    <name evidence="7" type="ORF">VB738_09670</name>
</gene>
<feature type="transmembrane region" description="Helical" evidence="5">
    <location>
        <begin position="119"/>
        <end position="148"/>
    </location>
</feature>
<keyword evidence="8" id="KW-1185">Reference proteome</keyword>
<dbReference type="InterPro" id="IPR002379">
    <property type="entry name" value="ATPase_proteolipid_c-like_dom"/>
</dbReference>
<dbReference type="Pfam" id="PF00137">
    <property type="entry name" value="ATP-synt_C"/>
    <property type="match status" value="2"/>
</dbReference>
<evidence type="ECO:0000256" key="3">
    <source>
        <dbReference type="ARBA" id="ARBA00022989"/>
    </source>
</evidence>
<feature type="transmembrane region" description="Helical" evidence="5">
    <location>
        <begin position="84"/>
        <end position="107"/>
    </location>
</feature>
<keyword evidence="2 5" id="KW-0812">Transmembrane</keyword>
<evidence type="ECO:0000313" key="8">
    <source>
        <dbReference type="Proteomes" id="UP001304461"/>
    </source>
</evidence>
<keyword evidence="3 5" id="KW-1133">Transmembrane helix</keyword>
<proteinExistence type="predicted"/>
<comment type="caution">
    <text evidence="7">The sequence shown here is derived from an EMBL/GenBank/DDBJ whole genome shotgun (WGS) entry which is preliminary data.</text>
</comment>
<dbReference type="RefSeq" id="WP_094585394.1">
    <property type="nucleotide sequence ID" value="NZ_JAYGHX010000005.1"/>
</dbReference>
<dbReference type="SUPFAM" id="SSF81333">
    <property type="entry name" value="F1F0 ATP synthase subunit C"/>
    <property type="match status" value="2"/>
</dbReference>
<dbReference type="Proteomes" id="UP001304461">
    <property type="component" value="Unassembled WGS sequence"/>
</dbReference>
<organism evidence="7 8">
    <name type="scientific">Cyanobium gracile UHCC 0139</name>
    <dbReference type="NCBI Taxonomy" id="3110308"/>
    <lineage>
        <taxon>Bacteria</taxon>
        <taxon>Bacillati</taxon>
        <taxon>Cyanobacteriota</taxon>
        <taxon>Cyanophyceae</taxon>
        <taxon>Synechococcales</taxon>
        <taxon>Prochlorococcaceae</taxon>
        <taxon>Cyanobium</taxon>
    </lineage>
</organism>
<feature type="domain" description="V-ATPase proteolipid subunit C-like" evidence="6">
    <location>
        <begin position="85"/>
        <end position="143"/>
    </location>
</feature>
<evidence type="ECO:0000256" key="2">
    <source>
        <dbReference type="ARBA" id="ARBA00022692"/>
    </source>
</evidence>
<comment type="subcellular location">
    <subcellularLocation>
        <location evidence="1">Membrane</location>
        <topology evidence="1">Multi-pass membrane protein</topology>
    </subcellularLocation>
</comment>
<dbReference type="Gene3D" id="1.20.120.610">
    <property type="entry name" value="lithium bound rotor ring of v- atpase"/>
    <property type="match status" value="1"/>
</dbReference>
<evidence type="ECO:0000256" key="1">
    <source>
        <dbReference type="ARBA" id="ARBA00004141"/>
    </source>
</evidence>
<feature type="transmembrane region" description="Helical" evidence="5">
    <location>
        <begin position="51"/>
        <end position="72"/>
    </location>
</feature>
<accession>A0ABU5RUQ8</accession>
<sequence length="150" mass="14954">MNNDTSILVLGWIGIYAPVALAAIGASIGCTTAGQAAIGAMMEVSSGYGRFVGLSALPSSMSIYGIVVMFILNRPVTPANSGGLFGIGLLSGLAFLMAAIYQGLCCASAISGSKAKPEIFGLSLAPAAIVEGFAVFAFVFALVAAGGIPK</sequence>
<keyword evidence="4 5" id="KW-0472">Membrane</keyword>